<evidence type="ECO:0000313" key="18">
    <source>
        <dbReference type="EMBL" id="MSS84378.1"/>
    </source>
</evidence>
<dbReference type="Pfam" id="PF00905">
    <property type="entry name" value="Transpeptidase"/>
    <property type="match status" value="1"/>
</dbReference>
<dbReference type="GO" id="GO:0008360">
    <property type="term" value="P:regulation of cell shape"/>
    <property type="evidence" value="ECO:0007669"/>
    <property type="project" value="UniProtKB-KW"/>
</dbReference>
<keyword evidence="10" id="KW-0511">Multifunctional enzyme</keyword>
<proteinExistence type="inferred from homology"/>
<keyword evidence="3" id="KW-0121">Carboxypeptidase</keyword>
<dbReference type="SUPFAM" id="SSF56601">
    <property type="entry name" value="beta-lactamase/transpeptidase-like"/>
    <property type="match status" value="1"/>
</dbReference>
<dbReference type="InterPro" id="IPR012338">
    <property type="entry name" value="Beta-lactam/transpept-like"/>
</dbReference>
<evidence type="ECO:0000256" key="14">
    <source>
        <dbReference type="SAM" id="MobiDB-lite"/>
    </source>
</evidence>
<dbReference type="GO" id="GO:0071555">
    <property type="term" value="P:cell wall organization"/>
    <property type="evidence" value="ECO:0007669"/>
    <property type="project" value="UniProtKB-KW"/>
</dbReference>
<dbReference type="InterPro" id="IPR001264">
    <property type="entry name" value="Glyco_trans_51"/>
</dbReference>
<evidence type="ECO:0000259" key="17">
    <source>
        <dbReference type="Pfam" id="PF00912"/>
    </source>
</evidence>
<evidence type="ECO:0000259" key="16">
    <source>
        <dbReference type="Pfam" id="PF00905"/>
    </source>
</evidence>
<dbReference type="InterPro" id="IPR036950">
    <property type="entry name" value="PBP_transglycosylase"/>
</dbReference>
<evidence type="ECO:0000256" key="9">
    <source>
        <dbReference type="ARBA" id="ARBA00022984"/>
    </source>
</evidence>
<dbReference type="InterPro" id="IPR001460">
    <property type="entry name" value="PCN-bd_Tpept"/>
</dbReference>
<evidence type="ECO:0000256" key="6">
    <source>
        <dbReference type="ARBA" id="ARBA00022679"/>
    </source>
</evidence>
<dbReference type="GO" id="GO:0009252">
    <property type="term" value="P:peptidoglycan biosynthetic process"/>
    <property type="evidence" value="ECO:0007669"/>
    <property type="project" value="UniProtKB-KW"/>
</dbReference>
<keyword evidence="5" id="KW-0328">Glycosyltransferase</keyword>
<feature type="domain" description="Glycosyl transferase family 51" evidence="17">
    <location>
        <begin position="105"/>
        <end position="278"/>
    </location>
</feature>
<keyword evidence="8" id="KW-0133">Cell shape</keyword>
<dbReference type="GO" id="GO:0009002">
    <property type="term" value="F:serine-type D-Ala-D-Ala carboxypeptidase activity"/>
    <property type="evidence" value="ECO:0007669"/>
    <property type="project" value="UniProtKB-EC"/>
</dbReference>
<feature type="region of interest" description="Disordered" evidence="14">
    <location>
        <begin position="666"/>
        <end position="743"/>
    </location>
</feature>
<feature type="region of interest" description="Disordered" evidence="14">
    <location>
        <begin position="569"/>
        <end position="594"/>
    </location>
</feature>
<keyword evidence="7" id="KW-0378">Hydrolase</keyword>
<feature type="compositionally biased region" description="Basic and acidic residues" evidence="14">
    <location>
        <begin position="683"/>
        <end position="725"/>
    </location>
</feature>
<feature type="compositionally biased region" description="Polar residues" evidence="14">
    <location>
        <begin position="569"/>
        <end position="579"/>
    </location>
</feature>
<evidence type="ECO:0000256" key="15">
    <source>
        <dbReference type="SAM" id="Phobius"/>
    </source>
</evidence>
<keyword evidence="19" id="KW-1185">Reference proteome</keyword>
<dbReference type="SUPFAM" id="SSF53955">
    <property type="entry name" value="Lysozyme-like"/>
    <property type="match status" value="1"/>
</dbReference>
<evidence type="ECO:0000256" key="2">
    <source>
        <dbReference type="ARBA" id="ARBA00007739"/>
    </source>
</evidence>
<sequence>MADTNKPEWKSVAGAKPPTRRSLRETDASSTANAGGSSKSGGKKGKKRTSWPKRIALWLFVLFLTLIVAGCAAFLILYARTKVPAPDEFALAQASTVYYNDGQTELGTFAEVDRTIIDTSTLPAYVGNAIVASEDRTFYSNSGIDIKGILRALVNNATGGARQGASTISQGYVENYYLGADKEKSYFRKLDEAIIALKLNRSQPKEEILGNYMNTIFFGRGAYGIQAAAEAYFNKSAKDLTLSEAALLAGILPAPSAWDPAVDADMAEERWQRVLNLMVEDGWISQSDADAAVFPETIEPGSTTPDTTGANPYLMQQVRDELVSKGALDGEEIDAGGLTIITTLDKSMQDAAMNAVKVMPEDKPANVRVAMSAIDNATGEIRAEYPGADYENNQTNAVTQDIVQAGSTFKPFGLLAYMEQDGSIYDTFNGNSPMDVDGTEVANNDDASFGYINLIDATMYSVNTVFVELNQEVTPDKTLDALIRAGIPEDTQGLENNILNVLGSAAPHNIDLATAYATFANGGERVSPHIIREVKNAAGESIYTADTSRTREFSAEVVSGAMPGLQAVTSEEGTGSKVSSLGRDMGGKTGTSDEQKSAQFVGFIPQITTAVSMYAVGEDGSSLPLPNIGGLDQFHGGDWPTDVWLAFMEQATVNMENQSFTWLVQPKQPTKPAPAPDTSEQEELARQQKELEEQQRLEQERLQREEEARRQQEEADRKRDEEENNKPPVTEPPMSGSLDSTND</sequence>
<dbReference type="GO" id="GO:0008658">
    <property type="term" value="F:penicillin binding"/>
    <property type="evidence" value="ECO:0007669"/>
    <property type="project" value="InterPro"/>
</dbReference>
<evidence type="ECO:0000256" key="13">
    <source>
        <dbReference type="ARBA" id="ARBA00049902"/>
    </source>
</evidence>
<keyword evidence="15" id="KW-1133">Transmembrane helix</keyword>
<comment type="catalytic activity">
    <reaction evidence="12">
        <text>Preferential cleavage: (Ac)2-L-Lys-D-Ala-|-D-Ala. Also transpeptidation of peptidyl-alanyl moieties that are N-acyl substituents of D-alanine.</text>
        <dbReference type="EC" id="3.4.16.4"/>
    </reaction>
</comment>
<reference evidence="18 19" key="1">
    <citation type="submission" date="2019-08" db="EMBL/GenBank/DDBJ databases">
        <title>In-depth cultivation of the pig gut microbiome towards novel bacterial diversity and tailored functional studies.</title>
        <authorList>
            <person name="Wylensek D."/>
            <person name="Hitch T.C.A."/>
            <person name="Clavel T."/>
        </authorList>
    </citation>
    <scope>NUCLEOTIDE SEQUENCE [LARGE SCALE GENOMIC DNA]</scope>
    <source>
        <strain evidence="18 19">WB03_NA08</strain>
    </source>
</reference>
<dbReference type="Gene3D" id="1.10.3810.10">
    <property type="entry name" value="Biosynthetic peptidoglycan transglycosylase-like"/>
    <property type="match status" value="1"/>
</dbReference>
<dbReference type="RefSeq" id="WP_154544698.1">
    <property type="nucleotide sequence ID" value="NZ_VULO01000007.1"/>
</dbReference>
<comment type="similarity">
    <text evidence="1">In the C-terminal section; belongs to the transpeptidase family.</text>
</comment>
<evidence type="ECO:0000256" key="5">
    <source>
        <dbReference type="ARBA" id="ARBA00022676"/>
    </source>
</evidence>
<feature type="region of interest" description="Disordered" evidence="14">
    <location>
        <begin position="1"/>
        <end position="48"/>
    </location>
</feature>
<comment type="catalytic activity">
    <reaction evidence="13">
        <text>[GlcNAc-(1-&gt;4)-Mur2Ac(oyl-L-Ala-gamma-D-Glu-L-Lys-D-Ala-D-Ala)](n)-di-trans,octa-cis-undecaprenyl diphosphate + beta-D-GlcNAc-(1-&gt;4)-Mur2Ac(oyl-L-Ala-gamma-D-Glu-L-Lys-D-Ala-D-Ala)-di-trans,octa-cis-undecaprenyl diphosphate = [GlcNAc-(1-&gt;4)-Mur2Ac(oyl-L-Ala-gamma-D-Glu-L-Lys-D-Ala-D-Ala)](n+1)-di-trans,octa-cis-undecaprenyl diphosphate + di-trans,octa-cis-undecaprenyl diphosphate + H(+)</text>
        <dbReference type="Rhea" id="RHEA:23708"/>
        <dbReference type="Rhea" id="RHEA-COMP:9602"/>
        <dbReference type="Rhea" id="RHEA-COMP:9603"/>
        <dbReference type="ChEBI" id="CHEBI:15378"/>
        <dbReference type="ChEBI" id="CHEBI:58405"/>
        <dbReference type="ChEBI" id="CHEBI:60033"/>
        <dbReference type="ChEBI" id="CHEBI:78435"/>
        <dbReference type="EC" id="2.4.99.28"/>
    </reaction>
</comment>
<feature type="transmembrane region" description="Helical" evidence="15">
    <location>
        <begin position="55"/>
        <end position="79"/>
    </location>
</feature>
<accession>A0A6N7W8B1</accession>
<dbReference type="InterPro" id="IPR050396">
    <property type="entry name" value="Glycosyltr_51/Transpeptidase"/>
</dbReference>
<evidence type="ECO:0000256" key="8">
    <source>
        <dbReference type="ARBA" id="ARBA00022960"/>
    </source>
</evidence>
<dbReference type="Proteomes" id="UP000470875">
    <property type="component" value="Unassembled WGS sequence"/>
</dbReference>
<dbReference type="AlphaFoldDB" id="A0A6N7W8B1"/>
<evidence type="ECO:0000256" key="12">
    <source>
        <dbReference type="ARBA" id="ARBA00034000"/>
    </source>
</evidence>
<comment type="similarity">
    <text evidence="2">In the N-terminal section; belongs to the glycosyltransferase 51 family.</text>
</comment>
<name>A0A6N7W8B1_9ACTO</name>
<keyword evidence="11" id="KW-0961">Cell wall biogenesis/degradation</keyword>
<dbReference type="Pfam" id="PF00912">
    <property type="entry name" value="Transgly"/>
    <property type="match status" value="1"/>
</dbReference>
<dbReference type="EMBL" id="VULO01000007">
    <property type="protein sequence ID" value="MSS84378.1"/>
    <property type="molecule type" value="Genomic_DNA"/>
</dbReference>
<evidence type="ECO:0000256" key="1">
    <source>
        <dbReference type="ARBA" id="ARBA00007090"/>
    </source>
</evidence>
<dbReference type="GO" id="GO:0008955">
    <property type="term" value="F:peptidoglycan glycosyltransferase activity"/>
    <property type="evidence" value="ECO:0007669"/>
    <property type="project" value="UniProtKB-EC"/>
</dbReference>
<evidence type="ECO:0000256" key="11">
    <source>
        <dbReference type="ARBA" id="ARBA00023316"/>
    </source>
</evidence>
<keyword evidence="4" id="KW-0645">Protease</keyword>
<keyword evidence="6" id="KW-0808">Transferase</keyword>
<organism evidence="18 19">
    <name type="scientific">Scrofimicrobium canadense</name>
    <dbReference type="NCBI Taxonomy" id="2652290"/>
    <lineage>
        <taxon>Bacteria</taxon>
        <taxon>Bacillati</taxon>
        <taxon>Actinomycetota</taxon>
        <taxon>Actinomycetes</taxon>
        <taxon>Actinomycetales</taxon>
        <taxon>Actinomycetaceae</taxon>
        <taxon>Scrofimicrobium</taxon>
    </lineage>
</organism>
<dbReference type="Gene3D" id="3.40.710.10">
    <property type="entry name" value="DD-peptidase/beta-lactamase superfamily"/>
    <property type="match status" value="1"/>
</dbReference>
<evidence type="ECO:0000256" key="4">
    <source>
        <dbReference type="ARBA" id="ARBA00022670"/>
    </source>
</evidence>
<feature type="domain" description="Penicillin-binding protein transpeptidase" evidence="16">
    <location>
        <begin position="373"/>
        <end position="614"/>
    </location>
</feature>
<protein>
    <submittedName>
        <fullName evidence="18">Penicillin-binding protein</fullName>
    </submittedName>
</protein>
<keyword evidence="15" id="KW-0812">Transmembrane</keyword>
<dbReference type="PANTHER" id="PTHR32282">
    <property type="entry name" value="BINDING PROTEIN TRANSPEPTIDASE, PUTATIVE-RELATED"/>
    <property type="match status" value="1"/>
</dbReference>
<evidence type="ECO:0000256" key="7">
    <source>
        <dbReference type="ARBA" id="ARBA00022801"/>
    </source>
</evidence>
<comment type="caution">
    <text evidence="18">The sequence shown here is derived from an EMBL/GenBank/DDBJ whole genome shotgun (WGS) entry which is preliminary data.</text>
</comment>
<dbReference type="InterPro" id="IPR023346">
    <property type="entry name" value="Lysozyme-like_dom_sf"/>
</dbReference>
<keyword evidence="9" id="KW-0573">Peptidoglycan synthesis</keyword>
<evidence type="ECO:0000313" key="19">
    <source>
        <dbReference type="Proteomes" id="UP000470875"/>
    </source>
</evidence>
<keyword evidence="15" id="KW-0472">Membrane</keyword>
<dbReference type="GO" id="GO:0030288">
    <property type="term" value="C:outer membrane-bounded periplasmic space"/>
    <property type="evidence" value="ECO:0007669"/>
    <property type="project" value="TreeGrafter"/>
</dbReference>
<gene>
    <name evidence="18" type="ORF">FYJ24_06305</name>
</gene>
<evidence type="ECO:0000256" key="10">
    <source>
        <dbReference type="ARBA" id="ARBA00023268"/>
    </source>
</evidence>
<dbReference type="FunFam" id="1.10.3810.10:FF:000001">
    <property type="entry name" value="Penicillin-binding protein 1A"/>
    <property type="match status" value="1"/>
</dbReference>
<dbReference type="PANTHER" id="PTHR32282:SF34">
    <property type="entry name" value="PENICILLIN-BINDING PROTEIN 1A"/>
    <property type="match status" value="1"/>
</dbReference>
<evidence type="ECO:0000256" key="3">
    <source>
        <dbReference type="ARBA" id="ARBA00022645"/>
    </source>
</evidence>
<dbReference type="GO" id="GO:0006508">
    <property type="term" value="P:proteolysis"/>
    <property type="evidence" value="ECO:0007669"/>
    <property type="project" value="UniProtKB-KW"/>
</dbReference>